<accession>A0A7G9GEH3</accession>
<dbReference type="SUPFAM" id="SSF54001">
    <property type="entry name" value="Cysteine proteinases"/>
    <property type="match status" value="1"/>
</dbReference>
<dbReference type="Proteomes" id="UP000515860">
    <property type="component" value="Chromosome"/>
</dbReference>
<dbReference type="PANTHER" id="PTHR11786:SF0">
    <property type="entry name" value="ARYLAMINE N-ACETYLTRANSFERASE 4-RELATED"/>
    <property type="match status" value="1"/>
</dbReference>
<dbReference type="AlphaFoldDB" id="A0A7G9GEH3"/>
<evidence type="ECO:0000313" key="3">
    <source>
        <dbReference type="Proteomes" id="UP000515860"/>
    </source>
</evidence>
<dbReference type="RefSeq" id="WP_249329136.1">
    <property type="nucleotide sequence ID" value="NZ_CP060635.1"/>
</dbReference>
<dbReference type="Gene3D" id="2.40.128.150">
    <property type="entry name" value="Cysteine proteinases"/>
    <property type="match status" value="1"/>
</dbReference>
<proteinExistence type="inferred from homology"/>
<evidence type="ECO:0000313" key="2">
    <source>
        <dbReference type="EMBL" id="QNM09205.1"/>
    </source>
</evidence>
<dbReference type="InterPro" id="IPR001447">
    <property type="entry name" value="Arylamine_N-AcTrfase"/>
</dbReference>
<protein>
    <submittedName>
        <fullName evidence="2">Arylamine N-acetyltransferase</fullName>
    </submittedName>
</protein>
<keyword evidence="3" id="KW-1185">Reference proteome</keyword>
<dbReference type="InterPro" id="IPR038765">
    <property type="entry name" value="Papain-like_cys_pep_sf"/>
</dbReference>
<dbReference type="GO" id="GO:0016407">
    <property type="term" value="F:acetyltransferase activity"/>
    <property type="evidence" value="ECO:0007669"/>
    <property type="project" value="InterPro"/>
</dbReference>
<sequence>MYENLYAPIPDVDAYLDRLQLGSSVRTDLDFLDSLVYFHQCSIPFENLDSYVFHLPVSLEIQDIFKKIIINRRGGYCFELNALFNQLLRDLGFHAYACMCRIIEEGYVVPLVSHRAVLVELGQKLYFCDVGFGGPTPPGAVPVEDGASRSFGRETYFIDRTDSYWWTLSRTRSSGAHEKIMQFYTMPQENVDYLALNEFYSNSPESDFTQMLYLNIRTPSGCNSIVGDVFTRISDGHAAQRNIQSEDDFYQILKDDFKLPISL</sequence>
<comment type="similarity">
    <text evidence="1">Belongs to the arylamine N-acetyltransferase family.</text>
</comment>
<name>A0A7G9GEH3_9FIRM</name>
<reference evidence="2 3" key="1">
    <citation type="submission" date="2020-08" db="EMBL/GenBank/DDBJ databases">
        <authorList>
            <person name="Liu C."/>
            <person name="Sun Q."/>
        </authorList>
    </citation>
    <scope>NUCLEOTIDE SEQUENCE [LARGE SCALE GENOMIC DNA]</scope>
    <source>
        <strain evidence="2 3">NSJ-29</strain>
    </source>
</reference>
<dbReference type="KEGG" id="whj:H9Q79_02620"/>
<dbReference type="Gene3D" id="3.30.2140.10">
    <property type="entry name" value="Arylamine N-acetyltransferase"/>
    <property type="match status" value="1"/>
</dbReference>
<evidence type="ECO:0000256" key="1">
    <source>
        <dbReference type="ARBA" id="ARBA00006547"/>
    </source>
</evidence>
<dbReference type="PANTHER" id="PTHR11786">
    <property type="entry name" value="N-HYDROXYARYLAMINE O-ACETYLTRANSFERASE"/>
    <property type="match status" value="1"/>
</dbReference>
<organism evidence="2 3">
    <name type="scientific">Wansuia hejianensis</name>
    <dbReference type="NCBI Taxonomy" id="2763667"/>
    <lineage>
        <taxon>Bacteria</taxon>
        <taxon>Bacillati</taxon>
        <taxon>Bacillota</taxon>
        <taxon>Clostridia</taxon>
        <taxon>Lachnospirales</taxon>
        <taxon>Lachnospiraceae</taxon>
        <taxon>Wansuia</taxon>
    </lineage>
</organism>
<dbReference type="EMBL" id="CP060635">
    <property type="protein sequence ID" value="QNM09205.1"/>
    <property type="molecule type" value="Genomic_DNA"/>
</dbReference>
<keyword evidence="2" id="KW-0808">Transferase</keyword>
<gene>
    <name evidence="2" type="ORF">H9Q79_02620</name>
</gene>
<dbReference type="Pfam" id="PF00797">
    <property type="entry name" value="Acetyltransf_2"/>
    <property type="match status" value="1"/>
</dbReference>